<sequence>MVSTLAELPVELLNVIIHELPNIGPTNAKYRDDLMNLRLVCQTIETKTRRRFLREFCRGVKIDVPYREVKEDGEYYPDMYDNPEFQEFVQAYTICLAQLDLSPEDVGAWTHFTEFIMDDSLKGEFDRHLKHCANLETLHLCGPPLPSGISLELQEKINLAWQKAFRDILTTAFSDEGLRLKVLMLGVGGPQALPIPTYMFQGIPKTSKFLSKLDKLTLATIIDEDALEPVQHPSTGDATRTFDDFLALAPKVRFLEYRGGLGDPLVSKYPGLDSLPRNLLPRWALTKIVLAGLAISETLLAENLLTLSATLKEIGLRNINLTSGTWIPLLRMMRANLQLTYLAIEDLYQGDRRLGLYLVNKERPLIIDSETARARDDDWNCAVAKLSCKRGPPDDAYKAAEAELEELLADDWVWLLRDFYNEYRITLDAEEGDDVTAWVSSIEHVHELWRF</sequence>
<reference evidence="2" key="1">
    <citation type="journal article" date="2021" name="BMC Genomics">
        <title>Chromosome-level genome assembly and manually-curated proteome of model necrotroph Parastagonospora nodorum Sn15 reveals a genome-wide trove of candidate effector homologs, and redundancy of virulence-related functions within an accessory chromosome.</title>
        <authorList>
            <person name="Bertazzoni S."/>
            <person name="Jones D.A.B."/>
            <person name="Phan H.T."/>
            <person name="Tan K.-C."/>
            <person name="Hane J.K."/>
        </authorList>
    </citation>
    <scope>NUCLEOTIDE SEQUENCE [LARGE SCALE GENOMIC DNA]</scope>
    <source>
        <strain evidence="2">SN15 / ATCC MYA-4574 / FGSC 10173)</strain>
    </source>
</reference>
<evidence type="ECO:0000313" key="2">
    <source>
        <dbReference type="Proteomes" id="UP000663193"/>
    </source>
</evidence>
<dbReference type="EMBL" id="CP069026">
    <property type="protein sequence ID" value="QRC94250.1"/>
    <property type="molecule type" value="Genomic_DNA"/>
</dbReference>
<proteinExistence type="predicted"/>
<name>A0A7U2F073_PHANO</name>
<protein>
    <submittedName>
        <fullName evidence="1">Uncharacterized protein</fullName>
    </submittedName>
</protein>
<dbReference type="KEGG" id="pno:SNOG_07511"/>
<organism evidence="1 2">
    <name type="scientific">Phaeosphaeria nodorum (strain SN15 / ATCC MYA-4574 / FGSC 10173)</name>
    <name type="common">Glume blotch fungus</name>
    <name type="synonym">Parastagonospora nodorum</name>
    <dbReference type="NCBI Taxonomy" id="321614"/>
    <lineage>
        <taxon>Eukaryota</taxon>
        <taxon>Fungi</taxon>
        <taxon>Dikarya</taxon>
        <taxon>Ascomycota</taxon>
        <taxon>Pezizomycotina</taxon>
        <taxon>Dothideomycetes</taxon>
        <taxon>Pleosporomycetidae</taxon>
        <taxon>Pleosporales</taxon>
        <taxon>Pleosporineae</taxon>
        <taxon>Phaeosphaeriaceae</taxon>
        <taxon>Parastagonospora</taxon>
    </lineage>
</organism>
<dbReference type="AlphaFoldDB" id="A0A7U2F073"/>
<dbReference type="SUPFAM" id="SSF52047">
    <property type="entry name" value="RNI-like"/>
    <property type="match status" value="1"/>
</dbReference>
<accession>A0A7U2F073</accession>
<dbReference type="Proteomes" id="UP000663193">
    <property type="component" value="Chromosome 4"/>
</dbReference>
<evidence type="ECO:0000313" key="1">
    <source>
        <dbReference type="EMBL" id="QRC94250.1"/>
    </source>
</evidence>
<dbReference type="OrthoDB" id="3812487at2759"/>
<dbReference type="RefSeq" id="XP_001797845.1">
    <property type="nucleotide sequence ID" value="XM_001797793.1"/>
</dbReference>
<keyword evidence="2" id="KW-1185">Reference proteome</keyword>
<dbReference type="VEuPathDB" id="FungiDB:JI435_075110"/>
<gene>
    <name evidence="1" type="ORF">JI435_075110</name>
</gene>